<sequence length="443" mass="44289">MSSILTNNGAMVALQTLKSINNDLSSTQSQISTGKSVATAKDNASVWAISKVMESDVKGFQGISDSLALGQSTLAVAASASETVTDLLTDIKGKIVAAQEENVDREKIQTDITALTEQIKSVVGAAQFNGLNLIDGSSTDDLKILSSLDRAADGSVSASNISVGRQNLSVTAPTSSASFGAGAPADQAAGNALIQAGTDNTDFAGTTYDGTNATSTITASGGTLTFDIGAVEEGSSFRVILDDVTVNVAGGGTSTGQRTFEYVASASDGTGDVAANLASQISSFFGAATNSTDGYEVAQGTGTNANQLTITNGSGTAMKVFTEAATGGTAGSSASSGGLGALSQIDVTSDSGATGALAAIDGLISQAVDASAAFGSAQGRLETQSSFISNLTDSLKSGIGSMVDADMEEASARLQALQVQQQLGVQSLSIANQAPQSILSLFR</sequence>
<evidence type="ECO:0000256" key="3">
    <source>
        <dbReference type="RuleBase" id="RU362073"/>
    </source>
</evidence>
<proteinExistence type="inferred from homology"/>
<dbReference type="RefSeq" id="WP_062217925.1">
    <property type="nucleotide sequence ID" value="NZ_CP012023.1"/>
</dbReference>
<dbReference type="KEGG" id="cmar:IMCC12053_1707"/>
<accession>A0A0N9ZFD8</accession>
<keyword evidence="6" id="KW-0966">Cell projection</keyword>
<dbReference type="GO" id="GO:0009288">
    <property type="term" value="C:bacterial-type flagellum"/>
    <property type="evidence" value="ECO:0007669"/>
    <property type="project" value="UniProtKB-SubCell"/>
</dbReference>
<feature type="domain" description="Flagellin N-terminal" evidence="4">
    <location>
        <begin position="4"/>
        <end position="139"/>
    </location>
</feature>
<comment type="subcellular location">
    <subcellularLocation>
        <location evidence="3">Secreted</location>
    </subcellularLocation>
    <subcellularLocation>
        <location evidence="3">Bacterial flagellum</location>
    </subcellularLocation>
</comment>
<dbReference type="SUPFAM" id="SSF64518">
    <property type="entry name" value="Phase 1 flagellin"/>
    <property type="match status" value="1"/>
</dbReference>
<evidence type="ECO:0000259" key="5">
    <source>
        <dbReference type="Pfam" id="PF00700"/>
    </source>
</evidence>
<feature type="domain" description="Flagellin C-terminal" evidence="5">
    <location>
        <begin position="358"/>
        <end position="442"/>
    </location>
</feature>
<dbReference type="AlphaFoldDB" id="A0A0N9ZFD8"/>
<gene>
    <name evidence="6" type="ORF">IMCC12053_1707</name>
</gene>
<name>A0A0N9ZFD8_9RHOB</name>
<dbReference type="InterPro" id="IPR001029">
    <property type="entry name" value="Flagellin_N"/>
</dbReference>
<evidence type="ECO:0000313" key="7">
    <source>
        <dbReference type="Proteomes" id="UP000064920"/>
    </source>
</evidence>
<comment type="function">
    <text evidence="3">Flagellin is the subunit protein which polymerizes to form the filaments of bacterial flagella.</text>
</comment>
<dbReference type="InterPro" id="IPR046358">
    <property type="entry name" value="Flagellin_C"/>
</dbReference>
<dbReference type="Proteomes" id="UP000064920">
    <property type="component" value="Chromosome"/>
</dbReference>
<organism evidence="6 7">
    <name type="scientific">Celeribacter marinus</name>
    <dbReference type="NCBI Taxonomy" id="1397108"/>
    <lineage>
        <taxon>Bacteria</taxon>
        <taxon>Pseudomonadati</taxon>
        <taxon>Pseudomonadota</taxon>
        <taxon>Alphaproteobacteria</taxon>
        <taxon>Rhodobacterales</taxon>
        <taxon>Roseobacteraceae</taxon>
        <taxon>Celeribacter</taxon>
    </lineage>
</organism>
<dbReference type="PANTHER" id="PTHR42792:SF2">
    <property type="entry name" value="FLAGELLIN"/>
    <property type="match status" value="1"/>
</dbReference>
<reference evidence="6 7" key="1">
    <citation type="submission" date="2015-05" db="EMBL/GenBank/DDBJ databases">
        <authorList>
            <person name="Wang D.B."/>
            <person name="Wang M."/>
        </authorList>
    </citation>
    <scope>NUCLEOTIDE SEQUENCE [LARGE SCALE GENOMIC DNA]</scope>
    <source>
        <strain evidence="6 7">IMCC 12053</strain>
    </source>
</reference>
<dbReference type="Gene3D" id="1.20.1330.10">
    <property type="entry name" value="f41 fragment of flagellin, N-terminal domain"/>
    <property type="match status" value="2"/>
</dbReference>
<evidence type="ECO:0000256" key="1">
    <source>
        <dbReference type="ARBA" id="ARBA00005709"/>
    </source>
</evidence>
<dbReference type="GO" id="GO:0005198">
    <property type="term" value="F:structural molecule activity"/>
    <property type="evidence" value="ECO:0007669"/>
    <property type="project" value="UniProtKB-UniRule"/>
</dbReference>
<keyword evidence="6" id="KW-0969">Cilium</keyword>
<comment type="similarity">
    <text evidence="1 3">Belongs to the bacterial flagellin family.</text>
</comment>
<dbReference type="InterPro" id="IPR001492">
    <property type="entry name" value="Flagellin"/>
</dbReference>
<dbReference type="Pfam" id="PF00700">
    <property type="entry name" value="Flagellin_C"/>
    <property type="match status" value="1"/>
</dbReference>
<keyword evidence="2 3" id="KW-0975">Bacterial flagellum</keyword>
<keyword evidence="7" id="KW-1185">Reference proteome</keyword>
<evidence type="ECO:0000259" key="4">
    <source>
        <dbReference type="Pfam" id="PF00669"/>
    </source>
</evidence>
<dbReference type="Pfam" id="PF00669">
    <property type="entry name" value="Flagellin_N"/>
    <property type="match status" value="1"/>
</dbReference>
<evidence type="ECO:0000313" key="6">
    <source>
        <dbReference type="EMBL" id="ALI55654.1"/>
    </source>
</evidence>
<dbReference type="STRING" id="1397108.IMCC12053_1707"/>
<keyword evidence="3" id="KW-0964">Secreted</keyword>
<dbReference type="PANTHER" id="PTHR42792">
    <property type="entry name" value="FLAGELLIN"/>
    <property type="match status" value="1"/>
</dbReference>
<dbReference type="GO" id="GO:0005576">
    <property type="term" value="C:extracellular region"/>
    <property type="evidence" value="ECO:0007669"/>
    <property type="project" value="UniProtKB-SubCell"/>
</dbReference>
<protein>
    <recommendedName>
        <fullName evidence="3">Flagellin</fullName>
    </recommendedName>
</protein>
<dbReference type="OrthoDB" id="8328560at2"/>
<dbReference type="EMBL" id="CP012023">
    <property type="protein sequence ID" value="ALI55654.1"/>
    <property type="molecule type" value="Genomic_DNA"/>
</dbReference>
<evidence type="ECO:0000256" key="2">
    <source>
        <dbReference type="ARBA" id="ARBA00023143"/>
    </source>
</evidence>
<dbReference type="PATRIC" id="fig|1397108.4.peg.1744"/>
<keyword evidence="6" id="KW-0282">Flagellum</keyword>